<accession>A0A9Q0YE73</accession>
<dbReference type="Proteomes" id="UP001152320">
    <property type="component" value="Chromosome 21"/>
</dbReference>
<keyword evidence="1" id="KW-0732">Signal</keyword>
<dbReference type="EMBL" id="JAIZAY010000021">
    <property type="protein sequence ID" value="KAJ8021233.1"/>
    <property type="molecule type" value="Genomic_DNA"/>
</dbReference>
<proteinExistence type="predicted"/>
<feature type="signal peptide" evidence="1">
    <location>
        <begin position="1"/>
        <end position="32"/>
    </location>
</feature>
<name>A0A9Q0YE73_HOLLE</name>
<keyword evidence="3" id="KW-1185">Reference proteome</keyword>
<dbReference type="PANTHER" id="PTHR33053">
    <property type="entry name" value="PROTEIN, PUTATIVE-RELATED"/>
    <property type="match status" value="1"/>
</dbReference>
<organism evidence="2 3">
    <name type="scientific">Holothuria leucospilota</name>
    <name type="common">Black long sea cucumber</name>
    <name type="synonym">Mertensiothuria leucospilota</name>
    <dbReference type="NCBI Taxonomy" id="206669"/>
    <lineage>
        <taxon>Eukaryota</taxon>
        <taxon>Metazoa</taxon>
        <taxon>Echinodermata</taxon>
        <taxon>Eleutherozoa</taxon>
        <taxon>Echinozoa</taxon>
        <taxon>Holothuroidea</taxon>
        <taxon>Aspidochirotacea</taxon>
        <taxon>Aspidochirotida</taxon>
        <taxon>Holothuriidae</taxon>
        <taxon>Holothuria</taxon>
    </lineage>
</organism>
<evidence type="ECO:0000313" key="2">
    <source>
        <dbReference type="EMBL" id="KAJ8021233.1"/>
    </source>
</evidence>
<feature type="chain" id="PRO_5040203869" evidence="1">
    <location>
        <begin position="33"/>
        <end position="114"/>
    </location>
</feature>
<sequence>MVVIRGNVSKKVFQHFLLLSVAIFCLSAPSYCASHWECANDLLQVFVKRWQQLYGKDMMVYNVHGLCHLASDVTVFGNLDSFSAFAFENFLGRLKKMLRKPNNTLPQVIAGYLR</sequence>
<evidence type="ECO:0000256" key="1">
    <source>
        <dbReference type="SAM" id="SignalP"/>
    </source>
</evidence>
<gene>
    <name evidence="2" type="ORF">HOLleu_38372</name>
</gene>
<comment type="caution">
    <text evidence="2">The sequence shown here is derived from an EMBL/GenBank/DDBJ whole genome shotgun (WGS) entry which is preliminary data.</text>
</comment>
<dbReference type="AlphaFoldDB" id="A0A9Q0YE73"/>
<protein>
    <submittedName>
        <fullName evidence="2">Uncharacterized protein</fullName>
    </submittedName>
</protein>
<reference evidence="2" key="1">
    <citation type="submission" date="2021-10" db="EMBL/GenBank/DDBJ databases">
        <title>Tropical sea cucumber genome reveals ecological adaptation and Cuvierian tubules defense mechanism.</title>
        <authorList>
            <person name="Chen T."/>
        </authorList>
    </citation>
    <scope>NUCLEOTIDE SEQUENCE</scope>
    <source>
        <strain evidence="2">Nanhai2018</strain>
        <tissue evidence="2">Muscle</tissue>
    </source>
</reference>
<evidence type="ECO:0000313" key="3">
    <source>
        <dbReference type="Proteomes" id="UP001152320"/>
    </source>
</evidence>
<dbReference type="PANTHER" id="PTHR33053:SF24">
    <property type="entry name" value="TRANSPOSASE DOMAIN-CONTAINING PROTEIN"/>
    <property type="match status" value="1"/>
</dbReference>
<dbReference type="OrthoDB" id="10015795at2759"/>